<dbReference type="InterPro" id="IPR053812">
    <property type="entry name" value="HTH_Sigma70_ECF-like"/>
</dbReference>
<protein>
    <submittedName>
        <fullName evidence="6">ECF-type sigma factor</fullName>
    </submittedName>
</protein>
<keyword evidence="4" id="KW-0804">Transcription</keyword>
<dbReference type="Gene3D" id="1.10.10.10">
    <property type="entry name" value="Winged helix-like DNA-binding domain superfamily/Winged helix DNA-binding domain"/>
    <property type="match status" value="1"/>
</dbReference>
<organism evidence="6 7">
    <name type="scientific">Tahibacter harae</name>
    <dbReference type="NCBI Taxonomy" id="2963937"/>
    <lineage>
        <taxon>Bacteria</taxon>
        <taxon>Pseudomonadati</taxon>
        <taxon>Pseudomonadota</taxon>
        <taxon>Gammaproteobacteria</taxon>
        <taxon>Lysobacterales</taxon>
        <taxon>Rhodanobacteraceae</taxon>
        <taxon>Tahibacter</taxon>
    </lineage>
</organism>
<proteinExistence type="inferred from homology"/>
<dbReference type="PANTHER" id="PTHR43133">
    <property type="entry name" value="RNA POLYMERASE ECF-TYPE SIGMA FACTO"/>
    <property type="match status" value="1"/>
</dbReference>
<accession>A0ABT1QXE3</accession>
<reference evidence="6" key="1">
    <citation type="submission" date="2022-07" db="EMBL/GenBank/DDBJ databases">
        <title>Tahibacter sp., a new gammaproteobacterium isolated from the silt sample collected at pig farm.</title>
        <authorList>
            <person name="Chen H."/>
        </authorList>
    </citation>
    <scope>NUCLEOTIDE SEQUENCE</scope>
    <source>
        <strain evidence="6">P2K</strain>
    </source>
</reference>
<dbReference type="Proteomes" id="UP001165498">
    <property type="component" value="Unassembled WGS sequence"/>
</dbReference>
<dbReference type="PANTHER" id="PTHR43133:SF39">
    <property type="entry name" value="SIMILAR TO RNA POLYMERASE SIGMA-E FACTOR"/>
    <property type="match status" value="1"/>
</dbReference>
<dbReference type="NCBIfam" id="TIGR02999">
    <property type="entry name" value="Sig-70_X6"/>
    <property type="match status" value="1"/>
</dbReference>
<keyword evidence="3" id="KW-0731">Sigma factor</keyword>
<keyword evidence="7" id="KW-1185">Reference proteome</keyword>
<name>A0ABT1QXE3_9GAMM</name>
<evidence type="ECO:0000256" key="2">
    <source>
        <dbReference type="ARBA" id="ARBA00023015"/>
    </source>
</evidence>
<gene>
    <name evidence="6" type="ORF">NM961_19805</name>
</gene>
<comment type="similarity">
    <text evidence="1">Belongs to the sigma-70 factor family. ECF subfamily.</text>
</comment>
<evidence type="ECO:0000259" key="5">
    <source>
        <dbReference type="Pfam" id="PF07638"/>
    </source>
</evidence>
<feature type="domain" description="RNA polymerase sigma-70 ECF-like HTH" evidence="5">
    <location>
        <begin position="7"/>
        <end position="185"/>
    </location>
</feature>
<dbReference type="NCBIfam" id="TIGR02937">
    <property type="entry name" value="sigma70-ECF"/>
    <property type="match status" value="1"/>
</dbReference>
<dbReference type="InterPro" id="IPR039425">
    <property type="entry name" value="RNA_pol_sigma-70-like"/>
</dbReference>
<dbReference type="Gene3D" id="1.10.1740.10">
    <property type="match status" value="1"/>
</dbReference>
<dbReference type="InterPro" id="IPR014284">
    <property type="entry name" value="RNA_pol_sigma-70_dom"/>
</dbReference>
<dbReference type="InterPro" id="IPR013325">
    <property type="entry name" value="RNA_pol_sigma_r2"/>
</dbReference>
<dbReference type="Pfam" id="PF07638">
    <property type="entry name" value="Sigma70_ECF"/>
    <property type="match status" value="1"/>
</dbReference>
<dbReference type="RefSeq" id="WP_255916154.1">
    <property type="nucleotide sequence ID" value="NZ_JANFQO010000023.1"/>
</dbReference>
<comment type="caution">
    <text evidence="6">The sequence shown here is derived from an EMBL/GenBank/DDBJ whole genome shotgun (WGS) entry which is preliminary data.</text>
</comment>
<evidence type="ECO:0000313" key="7">
    <source>
        <dbReference type="Proteomes" id="UP001165498"/>
    </source>
</evidence>
<dbReference type="EMBL" id="JANFQO010000023">
    <property type="protein sequence ID" value="MCQ4166965.1"/>
    <property type="molecule type" value="Genomic_DNA"/>
</dbReference>
<evidence type="ECO:0000256" key="3">
    <source>
        <dbReference type="ARBA" id="ARBA00023082"/>
    </source>
</evidence>
<dbReference type="InterPro" id="IPR013324">
    <property type="entry name" value="RNA_pol_sigma_r3/r4-like"/>
</dbReference>
<dbReference type="SUPFAM" id="SSF88659">
    <property type="entry name" value="Sigma3 and sigma4 domains of RNA polymerase sigma factors"/>
    <property type="match status" value="1"/>
</dbReference>
<dbReference type="InterPro" id="IPR036388">
    <property type="entry name" value="WH-like_DNA-bd_sf"/>
</dbReference>
<evidence type="ECO:0000256" key="1">
    <source>
        <dbReference type="ARBA" id="ARBA00010641"/>
    </source>
</evidence>
<dbReference type="SUPFAM" id="SSF88946">
    <property type="entry name" value="Sigma2 domain of RNA polymerase sigma factors"/>
    <property type="match status" value="1"/>
</dbReference>
<evidence type="ECO:0000313" key="6">
    <source>
        <dbReference type="EMBL" id="MCQ4166965.1"/>
    </source>
</evidence>
<sequence>MSTEVGDVTELLLAWRGGDRQALERLMPRLYDTLREMAAVRLRREGAQQTLEPTALVHEALVRLLGADTDWQNRAHFLALAAMHMRSVLVDQARSRLSAKRGGDIVVVTLSHAEASEGQRIELDLIALDQALSRLHDEDQRVARIVEMSYFAGMEREEIAAVVGISVPTVDRDLRFARAWLNRVLS</sequence>
<keyword evidence="2" id="KW-0805">Transcription regulation</keyword>
<evidence type="ECO:0000256" key="4">
    <source>
        <dbReference type="ARBA" id="ARBA00023163"/>
    </source>
</evidence>
<dbReference type="InterPro" id="IPR011517">
    <property type="entry name" value="RNA_pol_sigma70_ECF-like"/>
</dbReference>